<evidence type="ECO:0000313" key="1">
    <source>
        <dbReference type="EMBL" id="KAI8535489.1"/>
    </source>
</evidence>
<evidence type="ECO:0000313" key="2">
    <source>
        <dbReference type="Proteomes" id="UP001062846"/>
    </source>
</evidence>
<keyword evidence="2" id="KW-1185">Reference proteome</keyword>
<dbReference type="Proteomes" id="UP001062846">
    <property type="component" value="Chromosome 10"/>
</dbReference>
<accession>A0ACC0M4J0</accession>
<comment type="caution">
    <text evidence="1">The sequence shown here is derived from an EMBL/GenBank/DDBJ whole genome shotgun (WGS) entry which is preliminary data.</text>
</comment>
<gene>
    <name evidence="1" type="ORF">RHMOL_Rhmol10G0178600</name>
</gene>
<organism evidence="1 2">
    <name type="scientific">Rhododendron molle</name>
    <name type="common">Chinese azalea</name>
    <name type="synonym">Azalea mollis</name>
    <dbReference type="NCBI Taxonomy" id="49168"/>
    <lineage>
        <taxon>Eukaryota</taxon>
        <taxon>Viridiplantae</taxon>
        <taxon>Streptophyta</taxon>
        <taxon>Embryophyta</taxon>
        <taxon>Tracheophyta</taxon>
        <taxon>Spermatophyta</taxon>
        <taxon>Magnoliopsida</taxon>
        <taxon>eudicotyledons</taxon>
        <taxon>Gunneridae</taxon>
        <taxon>Pentapetalae</taxon>
        <taxon>asterids</taxon>
        <taxon>Ericales</taxon>
        <taxon>Ericaceae</taxon>
        <taxon>Ericoideae</taxon>
        <taxon>Rhodoreae</taxon>
        <taxon>Rhododendron</taxon>
    </lineage>
</organism>
<reference evidence="1" key="1">
    <citation type="submission" date="2022-02" db="EMBL/GenBank/DDBJ databases">
        <title>Plant Genome Project.</title>
        <authorList>
            <person name="Zhang R.-G."/>
        </authorList>
    </citation>
    <scope>NUCLEOTIDE SEQUENCE</scope>
    <source>
        <strain evidence="1">AT1</strain>
    </source>
</reference>
<protein>
    <submittedName>
        <fullName evidence="1">Uncharacterized protein</fullName>
    </submittedName>
</protein>
<dbReference type="EMBL" id="CM046397">
    <property type="protein sequence ID" value="KAI8535489.1"/>
    <property type="molecule type" value="Genomic_DNA"/>
</dbReference>
<proteinExistence type="predicted"/>
<name>A0ACC0M4J0_RHOML</name>
<sequence>MMNPFSQTALADKVIFGNVQRRGSSTVHLILQRMKRLPACLINDLQNRMVNYGPGIGMAVATTPPMLKHIGSNGSTRELSIFAQELGLQRVHIQADCKQVIDLIQREKEVNSSVRVLISDVNRHRCNVVEIIRRSEGYKTRISIMRYLYKMPTMTIAFDTTWHCWEEATERRSANLHATLLSSL</sequence>